<proteinExistence type="predicted"/>
<dbReference type="Pfam" id="PF04082">
    <property type="entry name" value="Fungal_trans"/>
    <property type="match status" value="1"/>
</dbReference>
<feature type="domain" description="Xylanolytic transcriptional activator regulatory" evidence="2">
    <location>
        <begin position="199"/>
        <end position="272"/>
    </location>
</feature>
<sequence length="551" mass="61990">MRNLLASKPSKFITDVSGRRHFLGPTSTWSYTQQVTILIKNYLKNPDLPKVALYPEGQASVLEWPSTNSIGPLRLDALPSLDFALYLTNTVKFHFGQLYHLFHEKTFMADLRKFYEQGPYAEPLPGNRLWYIHFLLIMAFGHALLSGYVARRPAGSELVTRAIELMPDAFALNQNPVLASEILCCLALYLQSIDHKNGAFLYVGQAMRLALSQGLHREHIGSNPPDEDEKRRRAVWWTTYILDRRFSSLLGAPNSIRDEDITVPLPDSERNGHSAKATGLQVALARLHARVSSTIYGNDMHLEADYLMNAREVLKSMTDFAFDLEKTFGMRFDDDRPISRVSATLNLYYHQCVILSTRPLLYCLLRQLLSDPMSEDNGYLETTEPIKDLLRAAQDSATRSLRILMALQSQRLLESFLPFDLESTFSSAFILSLMAALPSCPLEDTTEVDTGFYLLNQMIAKGNVIAEFRREDLEQLINLLHLLGAEISHQGSLATNAVPASTAADYDQTIPTQLGDVGAFNDLYSDQMLSLAGLLELDPAFDHVDEQWLCS</sequence>
<dbReference type="GO" id="GO:0003700">
    <property type="term" value="F:DNA-binding transcription factor activity"/>
    <property type="evidence" value="ECO:0007669"/>
    <property type="project" value="InterPro"/>
</dbReference>
<evidence type="ECO:0000256" key="1">
    <source>
        <dbReference type="ARBA" id="ARBA00023242"/>
    </source>
</evidence>
<dbReference type="SMART" id="SM00906">
    <property type="entry name" value="Fungal_trans"/>
    <property type="match status" value="1"/>
</dbReference>
<evidence type="ECO:0000313" key="4">
    <source>
        <dbReference type="Proteomes" id="UP000286045"/>
    </source>
</evidence>
<dbReference type="GO" id="GO:0006351">
    <property type="term" value="P:DNA-templated transcription"/>
    <property type="evidence" value="ECO:0007669"/>
    <property type="project" value="InterPro"/>
</dbReference>
<dbReference type="GO" id="GO:0003677">
    <property type="term" value="F:DNA binding"/>
    <property type="evidence" value="ECO:0007669"/>
    <property type="project" value="InterPro"/>
</dbReference>
<dbReference type="STRING" id="363999.A0A439D5U7"/>
<comment type="caution">
    <text evidence="3">The sequence shown here is derived from an EMBL/GenBank/DDBJ whole genome shotgun (WGS) entry which is preliminary data.</text>
</comment>
<dbReference type="CDD" id="cd12148">
    <property type="entry name" value="fungal_TF_MHR"/>
    <property type="match status" value="1"/>
</dbReference>
<dbReference type="Proteomes" id="UP000286045">
    <property type="component" value="Unassembled WGS sequence"/>
</dbReference>
<organism evidence="3 4">
    <name type="scientific">Xylaria grammica</name>
    <dbReference type="NCBI Taxonomy" id="363999"/>
    <lineage>
        <taxon>Eukaryota</taxon>
        <taxon>Fungi</taxon>
        <taxon>Dikarya</taxon>
        <taxon>Ascomycota</taxon>
        <taxon>Pezizomycotina</taxon>
        <taxon>Sordariomycetes</taxon>
        <taxon>Xylariomycetidae</taxon>
        <taxon>Xylariales</taxon>
        <taxon>Xylariaceae</taxon>
        <taxon>Xylaria</taxon>
    </lineage>
</organism>
<keyword evidence="1" id="KW-0539">Nucleus</keyword>
<dbReference type="InterPro" id="IPR050987">
    <property type="entry name" value="AtrR-like"/>
</dbReference>
<accession>A0A439D5U7</accession>
<gene>
    <name evidence="3" type="ORF">EKO27_g5320</name>
</gene>
<dbReference type="GO" id="GO:0008270">
    <property type="term" value="F:zinc ion binding"/>
    <property type="evidence" value="ECO:0007669"/>
    <property type="project" value="InterPro"/>
</dbReference>
<dbReference type="AlphaFoldDB" id="A0A439D5U7"/>
<evidence type="ECO:0000259" key="2">
    <source>
        <dbReference type="SMART" id="SM00906"/>
    </source>
</evidence>
<dbReference type="PANTHER" id="PTHR46910:SF32">
    <property type="entry name" value="TRANSCRIPTION FACTOR DOMAIN-CONTAINING PROTEIN-RELATED"/>
    <property type="match status" value="1"/>
</dbReference>
<protein>
    <recommendedName>
        <fullName evidence="2">Xylanolytic transcriptional activator regulatory domain-containing protein</fullName>
    </recommendedName>
</protein>
<dbReference type="EMBL" id="RYZI01000140">
    <property type="protein sequence ID" value="RWA09773.1"/>
    <property type="molecule type" value="Genomic_DNA"/>
</dbReference>
<reference evidence="3 4" key="1">
    <citation type="submission" date="2018-12" db="EMBL/GenBank/DDBJ databases">
        <title>Draft genome sequence of Xylaria grammica IHI A82.</title>
        <authorList>
            <person name="Buettner E."/>
            <person name="Kellner H."/>
        </authorList>
    </citation>
    <scope>NUCLEOTIDE SEQUENCE [LARGE SCALE GENOMIC DNA]</scope>
    <source>
        <strain evidence="3 4">IHI A82</strain>
    </source>
</reference>
<dbReference type="PANTHER" id="PTHR46910">
    <property type="entry name" value="TRANSCRIPTION FACTOR PDR1"/>
    <property type="match status" value="1"/>
</dbReference>
<name>A0A439D5U7_9PEZI</name>
<evidence type="ECO:0000313" key="3">
    <source>
        <dbReference type="EMBL" id="RWA09773.1"/>
    </source>
</evidence>
<dbReference type="InterPro" id="IPR007219">
    <property type="entry name" value="XnlR_reg_dom"/>
</dbReference>
<keyword evidence="4" id="KW-1185">Reference proteome</keyword>